<dbReference type="Gene3D" id="2.40.30.10">
    <property type="entry name" value="Translation factors"/>
    <property type="match status" value="1"/>
</dbReference>
<dbReference type="Proteomes" id="UP000886796">
    <property type="component" value="Unassembled WGS sequence"/>
</dbReference>
<dbReference type="PRINTS" id="PR00315">
    <property type="entry name" value="ELONGATNFCT"/>
</dbReference>
<dbReference type="InterPro" id="IPR020568">
    <property type="entry name" value="Ribosomal_Su5_D2-typ_SF"/>
</dbReference>
<dbReference type="SMART" id="SM00889">
    <property type="entry name" value="EFG_IV"/>
    <property type="match status" value="1"/>
</dbReference>
<dbReference type="CDD" id="cd10912">
    <property type="entry name" value="PIN_YacP-like"/>
    <property type="match status" value="1"/>
</dbReference>
<feature type="domain" description="Tr-type G" evidence="5">
    <location>
        <begin position="4"/>
        <end position="227"/>
    </location>
</feature>
<dbReference type="GO" id="GO:0003924">
    <property type="term" value="F:GTPase activity"/>
    <property type="evidence" value="ECO:0007669"/>
    <property type="project" value="InterPro"/>
</dbReference>
<dbReference type="Gene3D" id="3.30.230.10">
    <property type="match status" value="1"/>
</dbReference>
<dbReference type="InterPro" id="IPR005517">
    <property type="entry name" value="Transl_elong_EFG/EF2_IV"/>
</dbReference>
<keyword evidence="1" id="KW-0547">Nucleotide-binding</keyword>
<dbReference type="InterPro" id="IPR014721">
    <property type="entry name" value="Ribsml_uS5_D2-typ_fold_subgr"/>
</dbReference>
<evidence type="ECO:0000256" key="3">
    <source>
        <dbReference type="ARBA" id="ARBA00023134"/>
    </source>
</evidence>
<dbReference type="GO" id="GO:0005525">
    <property type="term" value="F:GTP binding"/>
    <property type="evidence" value="ECO:0007669"/>
    <property type="project" value="UniProtKB-KW"/>
</dbReference>
<evidence type="ECO:0000256" key="1">
    <source>
        <dbReference type="ARBA" id="ARBA00022741"/>
    </source>
</evidence>
<dbReference type="PANTHER" id="PTHR43261:SF1">
    <property type="entry name" value="RIBOSOME-RELEASING FACTOR 2, MITOCHONDRIAL"/>
    <property type="match status" value="1"/>
</dbReference>
<reference evidence="6" key="2">
    <citation type="journal article" date="2021" name="PeerJ">
        <title>Extensive microbial diversity within the chicken gut microbiome revealed by metagenomics and culture.</title>
        <authorList>
            <person name="Gilroy R."/>
            <person name="Ravi A."/>
            <person name="Getino M."/>
            <person name="Pursley I."/>
            <person name="Horton D.L."/>
            <person name="Alikhan N.F."/>
            <person name="Baker D."/>
            <person name="Gharbi K."/>
            <person name="Hall N."/>
            <person name="Watson M."/>
            <person name="Adriaenssens E.M."/>
            <person name="Foster-Nyarko E."/>
            <person name="Jarju S."/>
            <person name="Secka A."/>
            <person name="Antonio M."/>
            <person name="Oren A."/>
            <person name="Chaudhuri R.R."/>
            <person name="La Ragione R."/>
            <person name="Hildebrand F."/>
            <person name="Pallen M.J."/>
        </authorList>
    </citation>
    <scope>NUCLEOTIDE SEQUENCE</scope>
    <source>
        <strain evidence="6">13361</strain>
    </source>
</reference>
<dbReference type="InterPro" id="IPR009000">
    <property type="entry name" value="Transl_B-barrel_sf"/>
</dbReference>
<dbReference type="Gene3D" id="3.40.50.300">
    <property type="entry name" value="P-loop containing nucleotide triphosphate hydrolases"/>
    <property type="match status" value="1"/>
</dbReference>
<dbReference type="CDD" id="cd03711">
    <property type="entry name" value="Tet_C"/>
    <property type="match status" value="1"/>
</dbReference>
<dbReference type="Pfam" id="PF03764">
    <property type="entry name" value="EFG_IV"/>
    <property type="match status" value="1"/>
</dbReference>
<dbReference type="Gene3D" id="3.30.70.870">
    <property type="entry name" value="Elongation Factor G (Translational Gtpase), domain 3"/>
    <property type="match status" value="1"/>
</dbReference>
<dbReference type="EMBL" id="DVFK01000112">
    <property type="protein sequence ID" value="HIQ68509.1"/>
    <property type="molecule type" value="Genomic_DNA"/>
</dbReference>
<dbReference type="InterPro" id="IPR035650">
    <property type="entry name" value="Tet_C"/>
</dbReference>
<proteinExistence type="predicted"/>
<dbReference type="InterPro" id="IPR005225">
    <property type="entry name" value="Small_GTP-bd"/>
</dbReference>
<dbReference type="InterPro" id="IPR000640">
    <property type="entry name" value="EFG_V-like"/>
</dbReference>
<evidence type="ECO:0000256" key="4">
    <source>
        <dbReference type="ARBA" id="ARBA00023251"/>
    </source>
</evidence>
<dbReference type="NCBIfam" id="TIGR00231">
    <property type="entry name" value="small_GTP"/>
    <property type="match status" value="1"/>
</dbReference>
<evidence type="ECO:0000313" key="7">
    <source>
        <dbReference type="Proteomes" id="UP000886796"/>
    </source>
</evidence>
<dbReference type="GO" id="GO:0046677">
    <property type="term" value="P:response to antibiotic"/>
    <property type="evidence" value="ECO:0007669"/>
    <property type="project" value="UniProtKB-KW"/>
</dbReference>
<dbReference type="SUPFAM" id="SSF52540">
    <property type="entry name" value="P-loop containing nucleoside triphosphate hydrolases"/>
    <property type="match status" value="1"/>
</dbReference>
<dbReference type="InterPro" id="IPR027417">
    <property type="entry name" value="P-loop_NTPase"/>
</dbReference>
<organism evidence="6 7">
    <name type="scientific">Candidatus Faecousia excrementigallinarum</name>
    <dbReference type="NCBI Taxonomy" id="2840806"/>
    <lineage>
        <taxon>Bacteria</taxon>
        <taxon>Bacillati</taxon>
        <taxon>Bacillota</taxon>
        <taxon>Clostridia</taxon>
        <taxon>Eubacteriales</taxon>
        <taxon>Oscillospiraceae</taxon>
        <taxon>Faecousia</taxon>
    </lineage>
</organism>
<dbReference type="InterPro" id="IPR035647">
    <property type="entry name" value="EFG_III/V"/>
</dbReference>
<protein>
    <submittedName>
        <fullName evidence="6">TetM/TetW/TetO/TetS family tetracycline resistance ribosomal protection protein</fullName>
    </submittedName>
</protein>
<dbReference type="GO" id="GO:0006412">
    <property type="term" value="P:translation"/>
    <property type="evidence" value="ECO:0007669"/>
    <property type="project" value="UniProtKB-KW"/>
</dbReference>
<comment type="caution">
    <text evidence="6">The sequence shown here is derived from an EMBL/GenBank/DDBJ whole genome shotgun (WGS) entry which is preliminary data.</text>
</comment>
<reference evidence="6" key="1">
    <citation type="submission" date="2020-10" db="EMBL/GenBank/DDBJ databases">
        <authorList>
            <person name="Gilroy R."/>
        </authorList>
    </citation>
    <scope>NUCLEOTIDE SEQUENCE</scope>
    <source>
        <strain evidence="6">13361</strain>
    </source>
</reference>
<dbReference type="Pfam" id="PF00679">
    <property type="entry name" value="EFG_C"/>
    <property type="match status" value="1"/>
</dbReference>
<dbReference type="InterPro" id="IPR000795">
    <property type="entry name" value="T_Tr_GTP-bd_dom"/>
</dbReference>
<sequence length="840" mass="93730">MENKIPAAVGLLAHVDAGKTTLSEALLYVAGVRRTLGRVDHRDAWLDTHELERARGITIFSKQAQLPEQHITLLDTPGHVDFAPEAERVMPVLSCAVLVISGTDGVQAHTLTLWQLLRRYAVPTFLFLNKMDLPGKSREELLKELQEAFGAGFVDFTQPREAIWENAALCDEALLETYLETGSVTEGNLRELIAHGKLFPCCFGSGLKLQGVDTLLELLTTYAPRQDFREEFAARVYKISRDPQGNRLTWLKVTGGSLSVRTALAYETAKGEKAEEKIQQLRIYSGEKFTAVQQVLPGEICAATGLSQTWIGQSLGAEPEGQPPVVEPVMSYRIALPSGTDPMTVLPKLRQLEEEDPMLHILWEAGQIHAQVMGKVQQEILKSLISQRFSLEVQLTDPKIHYRETIENTVEGVGHFEPLRHYAEVHLLLEPLPQGSGLVFDTRCPTDVLDINYQKLILTHLQEKTHKGVLTGAPITDMKITLLLGKAHLKHTEGGDFRQATYRAVRQGLMQAKSRLLEPWYRFTLIVPSAQVGRAITDIRAMGGLPEPPENRRENAILTGQVPASELGDYAQQVAAYTQGKGQLQLSLLGYAPCHNQEAVVAAAGYNPEADLENTPDSVFCAHGAGFTVKWSQVKDYMHLESGLQEEKPPELLTRNLRVDDKELEAIMLREFGPMKRPLYRAPENRPAKEEIFIRPPQQRCLIVDGYNMIFAWDGLSATARTDLDAARRQLLDRLSSYTGYTKCRTVVVFDGYKVPGNPGEKGHFHNLQVVYTKENQTADAYIQILVREIGRNYQVRVATSDALVQLSSLGSGVLRMSARELEEEVSRTAKEMQAHFHAE</sequence>
<evidence type="ECO:0000256" key="2">
    <source>
        <dbReference type="ARBA" id="ARBA00022917"/>
    </source>
</evidence>
<evidence type="ECO:0000313" key="6">
    <source>
        <dbReference type="EMBL" id="HIQ68509.1"/>
    </source>
</evidence>
<dbReference type="Pfam" id="PF00009">
    <property type="entry name" value="GTP_EFTU"/>
    <property type="match status" value="1"/>
</dbReference>
<dbReference type="PANTHER" id="PTHR43261">
    <property type="entry name" value="TRANSLATION ELONGATION FACTOR G-RELATED"/>
    <property type="match status" value="1"/>
</dbReference>
<keyword evidence="2" id="KW-0648">Protein biosynthesis</keyword>
<accession>A0A9D1CNM5</accession>
<keyword evidence="4" id="KW-0046">Antibiotic resistance</keyword>
<keyword evidence="3" id="KW-0342">GTP-binding</keyword>
<dbReference type="AlphaFoldDB" id="A0A9D1CNM5"/>
<dbReference type="SUPFAM" id="SSF50447">
    <property type="entry name" value="Translation proteins"/>
    <property type="match status" value="1"/>
</dbReference>
<dbReference type="GO" id="GO:0032790">
    <property type="term" value="P:ribosome disassembly"/>
    <property type="evidence" value="ECO:0007669"/>
    <property type="project" value="TreeGrafter"/>
</dbReference>
<name>A0A9D1CNM5_9FIRM</name>
<dbReference type="Pfam" id="PF05991">
    <property type="entry name" value="NYN_YacP"/>
    <property type="match status" value="1"/>
</dbReference>
<dbReference type="Gene3D" id="3.30.70.240">
    <property type="match status" value="1"/>
</dbReference>
<dbReference type="SMART" id="SM00838">
    <property type="entry name" value="EFG_C"/>
    <property type="match status" value="1"/>
</dbReference>
<evidence type="ECO:0000259" key="5">
    <source>
        <dbReference type="PROSITE" id="PS51722"/>
    </source>
</evidence>
<dbReference type="SUPFAM" id="SSF54211">
    <property type="entry name" value="Ribosomal protein S5 domain 2-like"/>
    <property type="match status" value="1"/>
</dbReference>
<dbReference type="SUPFAM" id="SSF54980">
    <property type="entry name" value="EF-G C-terminal domain-like"/>
    <property type="match status" value="2"/>
</dbReference>
<gene>
    <name evidence="6" type="ORF">IAB74_08390</name>
</gene>
<dbReference type="InterPro" id="IPR010298">
    <property type="entry name" value="YacP-like"/>
</dbReference>
<dbReference type="PROSITE" id="PS51722">
    <property type="entry name" value="G_TR_2"/>
    <property type="match status" value="1"/>
</dbReference>